<evidence type="ECO:0000313" key="5">
    <source>
        <dbReference type="EMBL" id="NPU69701.1"/>
    </source>
</evidence>
<keyword evidence="6" id="KW-1185">Reference proteome</keyword>
<keyword evidence="2" id="KW-0482">Metalloprotease</keyword>
<protein>
    <submittedName>
        <fullName evidence="5">Insulinase family protein</fullName>
    </submittedName>
</protein>
<gene>
    <name evidence="5" type="ORF">HL667_32220</name>
</gene>
<dbReference type="InterPro" id="IPR007863">
    <property type="entry name" value="Peptidase_M16_C"/>
</dbReference>
<evidence type="ECO:0000259" key="4">
    <source>
        <dbReference type="Pfam" id="PF05193"/>
    </source>
</evidence>
<comment type="caution">
    <text evidence="5">The sequence shown here is derived from an EMBL/GenBank/DDBJ whole genome shotgun (WGS) entry which is preliminary data.</text>
</comment>
<dbReference type="Proteomes" id="UP000886476">
    <property type="component" value="Unassembled WGS sequence"/>
</dbReference>
<evidence type="ECO:0000256" key="2">
    <source>
        <dbReference type="ARBA" id="ARBA00023049"/>
    </source>
</evidence>
<dbReference type="PANTHER" id="PTHR11851:SF49">
    <property type="entry name" value="MITOCHONDRIAL-PROCESSING PEPTIDASE SUBUNIT ALPHA"/>
    <property type="match status" value="1"/>
</dbReference>
<dbReference type="SUPFAM" id="SSF63411">
    <property type="entry name" value="LuxS/MPP-like metallohydrolase"/>
    <property type="match status" value="2"/>
</dbReference>
<dbReference type="Gene3D" id="3.30.830.10">
    <property type="entry name" value="Metalloenzyme, LuxS/M16 peptidase-like"/>
    <property type="match status" value="2"/>
</dbReference>
<name>A0ABX2CNH5_9BRAD</name>
<organism evidence="5 6">
    <name type="scientific">Bradyrhizobium aeschynomenes</name>
    <dbReference type="NCBI Taxonomy" id="2734909"/>
    <lineage>
        <taxon>Bacteria</taxon>
        <taxon>Pseudomonadati</taxon>
        <taxon>Pseudomonadota</taxon>
        <taxon>Alphaproteobacteria</taxon>
        <taxon>Hyphomicrobiales</taxon>
        <taxon>Nitrobacteraceae</taxon>
        <taxon>Bradyrhizobium</taxon>
    </lineage>
</organism>
<evidence type="ECO:0000313" key="6">
    <source>
        <dbReference type="Proteomes" id="UP000886476"/>
    </source>
</evidence>
<dbReference type="Pfam" id="PF05193">
    <property type="entry name" value="Peptidase_M16_C"/>
    <property type="match status" value="1"/>
</dbReference>
<proteinExistence type="inferred from homology"/>
<keyword evidence="3" id="KW-0732">Signal</keyword>
<dbReference type="InterPro" id="IPR011249">
    <property type="entry name" value="Metalloenz_LuxS/M16"/>
</dbReference>
<dbReference type="EMBL" id="JABFDN010000021">
    <property type="protein sequence ID" value="NPU69701.1"/>
    <property type="molecule type" value="Genomic_DNA"/>
</dbReference>
<dbReference type="InterPro" id="IPR050361">
    <property type="entry name" value="MPP/UQCRC_Complex"/>
</dbReference>
<comment type="similarity">
    <text evidence="1">Belongs to the peptidase M16 family.</text>
</comment>
<evidence type="ECO:0000256" key="3">
    <source>
        <dbReference type="SAM" id="SignalP"/>
    </source>
</evidence>
<evidence type="ECO:0000256" key="1">
    <source>
        <dbReference type="ARBA" id="ARBA00007261"/>
    </source>
</evidence>
<keyword evidence="2" id="KW-0645">Protease</keyword>
<keyword evidence="2" id="KW-0378">Hydrolase</keyword>
<sequence length="444" mass="47552">MIAVLGLLTGPALFVADSHAAPAMQDVVSPGGIHAVLVQDAAVPTIRLSFAFDGGAAQDPADRPGVARLVAYLLDQGAGHLDSRSFRDQLDRLAIGLQFYAGPDNFYGYLHTLGSNKEEAFNMLGLALSSARFDRADVDRIRARELSWLDRKSTIPPLVGSRKAVEMAFPNHPYGRPDGGSVESIKAITIDDLRDYTSHVFAKDTLKIAVIGDIDPQTLGILLDKAFGSLPSKATLRPVPDVIATLPLRRVLVTLKNPQTEILFIAPGIPLGDQDYTAATLVCDILSGSGLSSRLFQSIRETRGLTYSISGGLRTLTHSALFVGHAASRSDRVGETTAAIEEDVRRMAETGPTEQELAIAKSHLAGSELLKMSEPGTLVGSILWSEIHRQPIGFGARKALIDAVTLPDAKRVAKRLWGNGVSMILVGSAANESIDSDHTQQQQP</sequence>
<reference evidence="5" key="1">
    <citation type="submission" date="2020-05" db="EMBL/GenBank/DDBJ databases">
        <title>Nod-independent and nitrogen-fixing Bradyrhizobium aeschynomene sp. nov. isolated from nodules of Aeschynomene indica.</title>
        <authorList>
            <person name="Zhang Z."/>
        </authorList>
    </citation>
    <scope>NUCLEOTIDE SEQUENCE</scope>
    <source>
        <strain evidence="5">83012</strain>
    </source>
</reference>
<feature type="chain" id="PRO_5045775462" evidence="3">
    <location>
        <begin position="21"/>
        <end position="444"/>
    </location>
</feature>
<feature type="signal peptide" evidence="3">
    <location>
        <begin position="1"/>
        <end position="20"/>
    </location>
</feature>
<feature type="domain" description="Peptidase M16 C-terminal" evidence="4">
    <location>
        <begin position="188"/>
        <end position="362"/>
    </location>
</feature>
<dbReference type="PANTHER" id="PTHR11851">
    <property type="entry name" value="METALLOPROTEASE"/>
    <property type="match status" value="1"/>
</dbReference>
<accession>A0ABX2CNH5</accession>